<dbReference type="SUPFAM" id="SSF48452">
    <property type="entry name" value="TPR-like"/>
    <property type="match status" value="1"/>
</dbReference>
<sequence length="441" mass="47866">MARFEDRYGLQLSTTSDVAADRYRTGIDLLLSLWPDAAATLDAAIAADPDFALAYAARARLHAIRAEATDAKGKIALAQELVARHGTERERSHVEVLRLAIHGQSARALAGALEHADRWPRDILILSLPLGAFGLLAFSGMADHDQARVDLCERHAAHFDADDWWFLTYRGWAHGENGDVVRGRAFAERALQLRRNNVNAVHALTHVLYEAGAGAEAEALIEDWLPGYDRSGILHSHIAWHAALVALERGDTEKALGIYGQYVAPSNTLGVPINVVSDTASFLWRFQAYGHPVPAGLWQDASAYASRYFQQPGFPFADVHMALVAAASGDRAALEARVKALNALIEAAKLPAGPVVPTICRAALAFAEEDYLGCASLLEPMAHEVVRIGGSAAQREVVEDTLLVALMRSDNAAKARALLSKRLHRRPSPRDASWLEDLAPA</sequence>
<dbReference type="RefSeq" id="WP_018006531.1">
    <property type="nucleotide sequence ID" value="NZ_AQUR01000098.1"/>
</dbReference>
<comment type="similarity">
    <text evidence="1">Belongs to the TTC38 family.</text>
</comment>
<keyword evidence="3" id="KW-0677">Repeat</keyword>
<geneLocation type="plasmid" evidence="7">
    <name>ii</name>
</geneLocation>
<evidence type="ECO:0000313" key="8">
    <source>
        <dbReference type="Proteomes" id="UP000256710"/>
    </source>
</evidence>
<geneLocation type="plasmid" evidence="6">
    <name>II</name>
</geneLocation>
<dbReference type="AlphaFoldDB" id="A0A375HTT5"/>
<evidence type="ECO:0000313" key="5">
    <source>
        <dbReference type="EMBL" id="SOZ39784.1"/>
    </source>
</evidence>
<dbReference type="CDD" id="cd05804">
    <property type="entry name" value="StaR_like"/>
    <property type="match status" value="1"/>
</dbReference>
<evidence type="ECO:0000256" key="3">
    <source>
        <dbReference type="ARBA" id="ARBA00022737"/>
    </source>
</evidence>
<dbReference type="Proteomes" id="UP000256710">
    <property type="component" value="Unassembled WGS sequence"/>
</dbReference>
<dbReference type="PANTHER" id="PTHR16263:SF4">
    <property type="entry name" value="TETRATRICOPEPTIDE REPEAT PROTEIN 38"/>
    <property type="match status" value="1"/>
</dbReference>
<dbReference type="InterPro" id="IPR033891">
    <property type="entry name" value="TTC38"/>
</dbReference>
<accession>A0A375HTT5</accession>
<keyword evidence="8" id="KW-1185">Reference proteome</keyword>
<dbReference type="Gene3D" id="1.25.40.10">
    <property type="entry name" value="Tetratricopeptide repeat domain"/>
    <property type="match status" value="1"/>
</dbReference>
<evidence type="ECO:0000313" key="6">
    <source>
        <dbReference type="EMBL" id="SPD60885.1"/>
    </source>
</evidence>
<dbReference type="EMBL" id="LT984807">
    <property type="protein sequence ID" value="SPD60885.1"/>
    <property type="molecule type" value="Genomic_DNA"/>
</dbReference>
<dbReference type="Proteomes" id="UP000255168">
    <property type="component" value="Plasmid II"/>
</dbReference>
<dbReference type="PANTHER" id="PTHR16263">
    <property type="entry name" value="TETRATRICOPEPTIDE REPEAT PROTEIN 38"/>
    <property type="match status" value="1"/>
</dbReference>
<keyword evidence="4" id="KW-0802">TPR repeat</keyword>
<evidence type="ECO:0000256" key="2">
    <source>
        <dbReference type="ARBA" id="ARBA00019992"/>
    </source>
</evidence>
<organism evidence="6 7">
    <name type="scientific">Cupriavidus neocaledonicus</name>
    <dbReference type="NCBI Taxonomy" id="1040979"/>
    <lineage>
        <taxon>Bacteria</taxon>
        <taxon>Pseudomonadati</taxon>
        <taxon>Pseudomonadota</taxon>
        <taxon>Betaproteobacteria</taxon>
        <taxon>Burkholderiales</taxon>
        <taxon>Burkholderiaceae</taxon>
        <taxon>Cupriavidus</taxon>
    </lineage>
</organism>
<proteinExistence type="inferred from homology"/>
<dbReference type="EMBL" id="OFTC01000043">
    <property type="protein sequence ID" value="SOZ39784.1"/>
    <property type="molecule type" value="Genomic_DNA"/>
</dbReference>
<evidence type="ECO:0000256" key="1">
    <source>
        <dbReference type="ARBA" id="ARBA00005857"/>
    </source>
</evidence>
<reference evidence="7 8" key="1">
    <citation type="submission" date="2018-01" db="EMBL/GenBank/DDBJ databases">
        <authorList>
            <person name="Clerissi C."/>
        </authorList>
    </citation>
    <scope>NUCLEOTIDE SEQUENCE [LARGE SCALE GENOMIC DNA]</scope>
    <source>
        <strain evidence="5">Cupriavidus taiwanensis STM 6082</strain>
        <strain evidence="6">Cupriavidus taiwanensis STM 6160</strain>
        <plasmid evidence="6">II</plasmid>
        <plasmid evidence="7">ii</plasmid>
    </source>
</reference>
<evidence type="ECO:0000313" key="7">
    <source>
        <dbReference type="Proteomes" id="UP000255168"/>
    </source>
</evidence>
<gene>
    <name evidence="5" type="ORF">CBM2605_B40115</name>
    <name evidence="6" type="ORF">CBM2607_MP21543</name>
</gene>
<protein>
    <recommendedName>
        <fullName evidence="2">Tetratricopeptide repeat protein 38</fullName>
    </recommendedName>
</protein>
<dbReference type="InterPro" id="IPR011990">
    <property type="entry name" value="TPR-like_helical_dom_sf"/>
</dbReference>
<name>A0A375HTT5_9BURK</name>
<keyword evidence="6" id="KW-0614">Plasmid</keyword>
<evidence type="ECO:0000256" key="4">
    <source>
        <dbReference type="ARBA" id="ARBA00022803"/>
    </source>
</evidence>